<dbReference type="SUPFAM" id="SSF48452">
    <property type="entry name" value="TPR-like"/>
    <property type="match status" value="1"/>
</dbReference>
<dbReference type="Gene3D" id="1.25.40.10">
    <property type="entry name" value="Tetratricopeptide repeat domain"/>
    <property type="match status" value="1"/>
</dbReference>
<protein>
    <submittedName>
        <fullName evidence="2">Tetratricopeptide repeat protein</fullName>
    </submittedName>
</protein>
<organism evidence="2 3">
    <name type="scientific">Alteromonas ponticola</name>
    <dbReference type="NCBI Taxonomy" id="2720613"/>
    <lineage>
        <taxon>Bacteria</taxon>
        <taxon>Pseudomonadati</taxon>
        <taxon>Pseudomonadota</taxon>
        <taxon>Gammaproteobacteria</taxon>
        <taxon>Alteromonadales</taxon>
        <taxon>Alteromonadaceae</taxon>
        <taxon>Alteromonas/Salinimonas group</taxon>
        <taxon>Alteromonas</taxon>
    </lineage>
</organism>
<dbReference type="Proteomes" id="UP000709336">
    <property type="component" value="Unassembled WGS sequence"/>
</dbReference>
<comment type="caution">
    <text evidence="2">The sequence shown here is derived from an EMBL/GenBank/DDBJ whole genome shotgun (WGS) entry which is preliminary data.</text>
</comment>
<dbReference type="EMBL" id="JAATNW010000006">
    <property type="protein sequence ID" value="NMH60906.1"/>
    <property type="molecule type" value="Genomic_DNA"/>
</dbReference>
<dbReference type="RefSeq" id="WP_169211447.1">
    <property type="nucleotide sequence ID" value="NZ_JAATNW010000006.1"/>
</dbReference>
<keyword evidence="3" id="KW-1185">Reference proteome</keyword>
<keyword evidence="1" id="KW-0812">Transmembrane</keyword>
<feature type="transmembrane region" description="Helical" evidence="1">
    <location>
        <begin position="372"/>
        <end position="394"/>
    </location>
</feature>
<evidence type="ECO:0000256" key="1">
    <source>
        <dbReference type="SAM" id="Phobius"/>
    </source>
</evidence>
<sequence>MQTLEKISHAGELTHTELDPFDSTTLLGRYFRFSVHSVVNNTLSAPLSTHDIAQLESDFPELYAELKGLTTYLSHAAETEKIAALETLLTHAESQGWPRLVRWFSALLVELEMETGNYGHALFRLYEEIDFAPEVELNDTHFEYPKSLMLRDMAATLYYLGEYEKSLDYCQRFAASLTDTGEGELQGTLCEIRAQIRLGQHDVALASLETLPTDSIYAPYAFTASLLHAEALLESERLKEAKNLGEKAHALLNEKPNPQSDDIFDVSLLLAQIHLKLGHREEAAKYAVVAEQSMGLLENGKHHVRGLLRTKGEIAEAQGDFDSALQIYERLYNIENSTIPSFPWKKIEEISSKLDFREIEYLRRKAELNQEIANYLVTALVMLLLISLFFMTYYMSLKIRKSKKLKLKNNCHFTQLQKFEFFKLNISSKLKNKKTNAVVFLDDSCISPHAISLNEKILISEYLKEKISKLDVIGRYDIYAIVIFFNDTNKEEAFNKVNILLKEYAKVQKRATTSLSLERKNFVASQCKDELSVNEAFRLCEEKIEKIRFDDKFARRAIN</sequence>
<gene>
    <name evidence="2" type="ORF">HCJ96_12785</name>
</gene>
<proteinExistence type="predicted"/>
<evidence type="ECO:0000313" key="2">
    <source>
        <dbReference type="EMBL" id="NMH60906.1"/>
    </source>
</evidence>
<name>A0ABX1R5Y9_9ALTE</name>
<dbReference type="InterPro" id="IPR011990">
    <property type="entry name" value="TPR-like_helical_dom_sf"/>
</dbReference>
<evidence type="ECO:0000313" key="3">
    <source>
        <dbReference type="Proteomes" id="UP000709336"/>
    </source>
</evidence>
<keyword evidence="1" id="KW-1133">Transmembrane helix</keyword>
<keyword evidence="1" id="KW-0472">Membrane</keyword>
<accession>A0ABX1R5Y9</accession>
<reference evidence="2 3" key="1">
    <citation type="submission" date="2020-03" db="EMBL/GenBank/DDBJ databases">
        <title>Alteromonas ponticola sp. nov., isolated from seawater.</title>
        <authorList>
            <person name="Yoon J.-H."/>
            <person name="Kim Y.-O."/>
        </authorList>
    </citation>
    <scope>NUCLEOTIDE SEQUENCE [LARGE SCALE GENOMIC DNA]</scope>
    <source>
        <strain evidence="2 3">MYP5</strain>
    </source>
</reference>